<name>A0ABQ5K6T9_9EUKA</name>
<dbReference type="GO" id="GO:0016874">
    <property type="term" value="F:ligase activity"/>
    <property type="evidence" value="ECO:0007669"/>
    <property type="project" value="UniProtKB-KW"/>
</dbReference>
<evidence type="ECO:0000256" key="4">
    <source>
        <dbReference type="ARBA" id="ARBA00022840"/>
    </source>
</evidence>
<feature type="non-terminal residue" evidence="8">
    <location>
        <position position="1"/>
    </location>
</feature>
<evidence type="ECO:0000256" key="5">
    <source>
        <dbReference type="ARBA" id="ARBA00022917"/>
    </source>
</evidence>
<evidence type="ECO:0000256" key="3">
    <source>
        <dbReference type="ARBA" id="ARBA00022741"/>
    </source>
</evidence>
<evidence type="ECO:0000259" key="7">
    <source>
        <dbReference type="Pfam" id="PF19269"/>
    </source>
</evidence>
<dbReference type="PANTHER" id="PTHR43311">
    <property type="entry name" value="GLUTAMATE--TRNA LIGASE"/>
    <property type="match status" value="1"/>
</dbReference>
<dbReference type="InterPro" id="IPR020751">
    <property type="entry name" value="aa-tRNA-synth_I_codon-bd_sub2"/>
</dbReference>
<dbReference type="Pfam" id="PF19269">
    <property type="entry name" value="Anticodon_2"/>
    <property type="match status" value="1"/>
</dbReference>
<comment type="similarity">
    <text evidence="1">Belongs to the class-I aminoacyl-tRNA synthetase family. Glutamate--tRNA ligase type 1 subfamily.</text>
</comment>
<evidence type="ECO:0000256" key="6">
    <source>
        <dbReference type="ARBA" id="ARBA00023146"/>
    </source>
</evidence>
<keyword evidence="3" id="KW-0547">Nucleotide-binding</keyword>
<sequence>PYVVEAGYLTEDAVDGHKVWLGRIVDLSREYLEYMAQIPKHVELFIGSEVKLEDDEAKEMVEMEHVPAMLAVLKSQLDALEAFDAASVKTAFKATQKESGVKGKNLFMCTRVALTGQVHGPDLMEIISILGRDLAKERIDFTLENLCK</sequence>
<accession>A0ABQ5K6T9</accession>
<dbReference type="PANTHER" id="PTHR43311:SF2">
    <property type="entry name" value="GLUTAMATE--TRNA LIGASE, MITOCHONDRIAL-RELATED"/>
    <property type="match status" value="1"/>
</dbReference>
<protein>
    <submittedName>
        <fullName evidence="8">Glutamate--tRNA ligase</fullName>
    </submittedName>
</protein>
<organism evidence="8 9">
    <name type="scientific">Aduncisulcus paluster</name>
    <dbReference type="NCBI Taxonomy" id="2918883"/>
    <lineage>
        <taxon>Eukaryota</taxon>
        <taxon>Metamonada</taxon>
        <taxon>Carpediemonas-like organisms</taxon>
        <taxon>Aduncisulcus</taxon>
    </lineage>
</organism>
<keyword evidence="9" id="KW-1185">Reference proteome</keyword>
<dbReference type="EMBL" id="BQXS01007660">
    <property type="protein sequence ID" value="GKT28281.1"/>
    <property type="molecule type" value="Genomic_DNA"/>
</dbReference>
<evidence type="ECO:0000256" key="2">
    <source>
        <dbReference type="ARBA" id="ARBA00022598"/>
    </source>
</evidence>
<feature type="domain" description="Aminoacyl-tRNA synthetase class I anticodon-binding" evidence="7">
    <location>
        <begin position="17"/>
        <end position="141"/>
    </location>
</feature>
<proteinExistence type="inferred from homology"/>
<dbReference type="InterPro" id="IPR008925">
    <property type="entry name" value="aa_tRNA-synth_I_cd-bd_sf"/>
</dbReference>
<dbReference type="SUPFAM" id="SSF48163">
    <property type="entry name" value="An anticodon-binding domain of class I aminoacyl-tRNA synthetases"/>
    <property type="match status" value="1"/>
</dbReference>
<dbReference type="InterPro" id="IPR049940">
    <property type="entry name" value="GluQ/Sye"/>
</dbReference>
<evidence type="ECO:0000313" key="8">
    <source>
        <dbReference type="EMBL" id="GKT28281.1"/>
    </source>
</evidence>
<evidence type="ECO:0000256" key="1">
    <source>
        <dbReference type="ARBA" id="ARBA00007894"/>
    </source>
</evidence>
<dbReference type="Gene3D" id="1.10.10.350">
    <property type="match status" value="1"/>
</dbReference>
<evidence type="ECO:0000313" key="9">
    <source>
        <dbReference type="Proteomes" id="UP001057375"/>
    </source>
</evidence>
<reference evidence="8" key="1">
    <citation type="submission" date="2022-03" db="EMBL/GenBank/DDBJ databases">
        <title>Draft genome sequence of Aduncisulcus paluster, a free-living microaerophilic Fornicata.</title>
        <authorList>
            <person name="Yuyama I."/>
            <person name="Kume K."/>
            <person name="Tamura T."/>
            <person name="Inagaki Y."/>
            <person name="Hashimoto T."/>
        </authorList>
    </citation>
    <scope>NUCLEOTIDE SEQUENCE</scope>
    <source>
        <strain evidence="8">NY0171</strain>
    </source>
</reference>
<comment type="caution">
    <text evidence="8">The sequence shown here is derived from an EMBL/GenBank/DDBJ whole genome shotgun (WGS) entry which is preliminary data.</text>
</comment>
<keyword evidence="4" id="KW-0067">ATP-binding</keyword>
<dbReference type="InterPro" id="IPR045462">
    <property type="entry name" value="aa-tRNA-synth_I_cd-bd"/>
</dbReference>
<keyword evidence="5" id="KW-0648">Protein biosynthesis</keyword>
<dbReference type="Proteomes" id="UP001057375">
    <property type="component" value="Unassembled WGS sequence"/>
</dbReference>
<keyword evidence="2 8" id="KW-0436">Ligase</keyword>
<keyword evidence="6" id="KW-0030">Aminoacyl-tRNA synthetase</keyword>
<gene>
    <name evidence="8" type="ORF">ADUPG1_004886</name>
</gene>